<feature type="domain" description="Adenine deaminase C-terminal" evidence="6">
    <location>
        <begin position="421"/>
        <end position="572"/>
    </location>
</feature>
<dbReference type="PANTHER" id="PTHR11113:SF6">
    <property type="entry name" value="ADENINE DEAMINASE YERA-RELATED"/>
    <property type="match status" value="1"/>
</dbReference>
<evidence type="ECO:0000256" key="3">
    <source>
        <dbReference type="ARBA" id="ARBA00022801"/>
    </source>
</evidence>
<dbReference type="Pfam" id="PF13382">
    <property type="entry name" value="Adenine_deam_C"/>
    <property type="match status" value="1"/>
</dbReference>
<evidence type="ECO:0000313" key="8">
    <source>
        <dbReference type="Proteomes" id="UP000215224"/>
    </source>
</evidence>
<dbReference type="RefSeq" id="WP_066417249.1">
    <property type="nucleotide sequence ID" value="NZ_CP018866.1"/>
</dbReference>
<dbReference type="GO" id="GO:0000034">
    <property type="term" value="F:adenine deaminase activity"/>
    <property type="evidence" value="ECO:0007669"/>
    <property type="project" value="UniProtKB-EC"/>
</dbReference>
<dbReference type="SUPFAM" id="SSF51338">
    <property type="entry name" value="Composite domain of metallo-dependent hydrolases"/>
    <property type="match status" value="1"/>
</dbReference>
<dbReference type="AlphaFoldDB" id="A0A223KKA7"/>
<dbReference type="InterPro" id="IPR011059">
    <property type="entry name" value="Metal-dep_hydrolase_composite"/>
</dbReference>
<evidence type="ECO:0000256" key="1">
    <source>
        <dbReference type="ARBA" id="ARBA00006773"/>
    </source>
</evidence>
<dbReference type="Gene3D" id="3.20.20.140">
    <property type="entry name" value="Metal-dependent hydrolases"/>
    <property type="match status" value="1"/>
</dbReference>
<feature type="domain" description="Amidohydrolase-related" evidence="5">
    <location>
        <begin position="78"/>
        <end position="362"/>
    </location>
</feature>
<dbReference type="EMBL" id="CP018866">
    <property type="protein sequence ID" value="AST89797.1"/>
    <property type="molecule type" value="Genomic_DNA"/>
</dbReference>
<gene>
    <name evidence="7" type="ORF">BC6307_00175</name>
</gene>
<keyword evidence="3" id="KW-0378">Hydrolase</keyword>
<accession>A0A223KKA7</accession>
<evidence type="ECO:0000259" key="6">
    <source>
        <dbReference type="Pfam" id="PF13382"/>
    </source>
</evidence>
<dbReference type="STRING" id="1314751.GCA_001591425_02785"/>
<dbReference type="InterPro" id="IPR026912">
    <property type="entry name" value="Adenine_deam_C"/>
</dbReference>
<reference evidence="7 8" key="1">
    <citation type="submission" date="2016-12" db="EMBL/GenBank/DDBJ databases">
        <title>The whole genome sequencing and assembly of Bacillus cohnii DSM 6307T strain.</title>
        <authorList>
            <person name="Lee Y.-J."/>
            <person name="Yi H."/>
            <person name="Bahn Y.-S."/>
            <person name="Kim J.F."/>
            <person name="Lee D.-W."/>
        </authorList>
    </citation>
    <scope>NUCLEOTIDE SEQUENCE [LARGE SCALE GENOMIC DNA]</scope>
    <source>
        <strain evidence="7 8">DSM 6307</strain>
    </source>
</reference>
<keyword evidence="8" id="KW-1185">Reference proteome</keyword>
<comment type="similarity">
    <text evidence="1">Belongs to the metallo-dependent hydrolases superfamily. Adenine deaminase family.</text>
</comment>
<protein>
    <recommendedName>
        <fullName evidence="2">adenine deaminase</fullName>
        <ecNumber evidence="2">3.5.4.2</ecNumber>
    </recommendedName>
</protein>
<evidence type="ECO:0000256" key="2">
    <source>
        <dbReference type="ARBA" id="ARBA00012782"/>
    </source>
</evidence>
<organism evidence="7 8">
    <name type="scientific">Sutcliffiella cohnii</name>
    <dbReference type="NCBI Taxonomy" id="33932"/>
    <lineage>
        <taxon>Bacteria</taxon>
        <taxon>Bacillati</taxon>
        <taxon>Bacillota</taxon>
        <taxon>Bacilli</taxon>
        <taxon>Bacillales</taxon>
        <taxon>Bacillaceae</taxon>
        <taxon>Sutcliffiella</taxon>
    </lineage>
</organism>
<dbReference type="SUPFAM" id="SSF51556">
    <property type="entry name" value="Metallo-dependent hydrolases"/>
    <property type="match status" value="1"/>
</dbReference>
<dbReference type="Pfam" id="PF01979">
    <property type="entry name" value="Amidohydro_1"/>
    <property type="match status" value="1"/>
</dbReference>
<name>A0A223KKA7_9BACI</name>
<sequence>MANFQYRWKSKKLREHVSVINGDIPPTIVLQNATYLNVHVNAWLKANIWVYEDRIVYVGDELPSETKGTEIVDCSSFFIVPGYIEPHVHPFQLYNPHSFAQYASQSGTTTIVNDNLMLALHLTKKKAFTFLDEMKKSPVTMYWWCRFDAQTEIRNEEEVFTTSNIKSWLDHETVIQGGELTCWPKVVAGDDIILHWMQEAKRRNKPIEGHLPGASEKTLVKMKLLGVDSDHEAMTGSDVKKRILQGYTTPLRYSSIRPDLPTILEELEQSDFHYYDQAFFTTDGSPPSFYQGGIINRLIAIALEQGIDPINAYKMASFNAAKHFKVEHIHGSASTGRIANLNILTDINNPTPIAVLANGKWVKKEGKLVESAFAQVNWDMLGLSKLNLDWDLCMDDLQFSMALGLSMVNDVILKPYSVLVDVSGEELAIDDDQSFLMLMDRHGKWRINTIIQGFDRGIGGLVSSYSNTGDIVIIGKNKNDMIVAFSRMKELGGGMVLVENGEVITEIPLPLDGVMSQKNLEELIVEEENMRSELFARGYSFTDPIYTLLFLSSTHLPYIRITPRGIYDVMNKTVLFPSIMR</sequence>
<evidence type="ECO:0000313" key="7">
    <source>
        <dbReference type="EMBL" id="AST89797.1"/>
    </source>
</evidence>
<dbReference type="InterPro" id="IPR006680">
    <property type="entry name" value="Amidohydro-rel"/>
</dbReference>
<evidence type="ECO:0000259" key="5">
    <source>
        <dbReference type="Pfam" id="PF01979"/>
    </source>
</evidence>
<dbReference type="KEGG" id="bcoh:BC6307_00175"/>
<dbReference type="InterPro" id="IPR032466">
    <property type="entry name" value="Metal_Hydrolase"/>
</dbReference>
<dbReference type="PANTHER" id="PTHR11113">
    <property type="entry name" value="N-ACETYLGLUCOSAMINE-6-PHOSPHATE DEACETYLASE"/>
    <property type="match status" value="1"/>
</dbReference>
<evidence type="ECO:0000256" key="4">
    <source>
        <dbReference type="ARBA" id="ARBA00047720"/>
    </source>
</evidence>
<dbReference type="Proteomes" id="UP000215224">
    <property type="component" value="Chromosome"/>
</dbReference>
<dbReference type="EC" id="3.5.4.2" evidence="2"/>
<dbReference type="Gene3D" id="2.30.40.10">
    <property type="entry name" value="Urease, subunit C, domain 1"/>
    <property type="match status" value="1"/>
</dbReference>
<proteinExistence type="inferred from homology"/>
<comment type="catalytic activity">
    <reaction evidence="4">
        <text>adenine + H2O + H(+) = hypoxanthine + NH4(+)</text>
        <dbReference type="Rhea" id="RHEA:23688"/>
        <dbReference type="ChEBI" id="CHEBI:15377"/>
        <dbReference type="ChEBI" id="CHEBI:15378"/>
        <dbReference type="ChEBI" id="CHEBI:16708"/>
        <dbReference type="ChEBI" id="CHEBI:17368"/>
        <dbReference type="ChEBI" id="CHEBI:28938"/>
        <dbReference type="EC" id="3.5.4.2"/>
    </reaction>
</comment>